<dbReference type="Proteomes" id="UP000761423">
    <property type="component" value="Unassembled WGS sequence"/>
</dbReference>
<sequence length="150" mass="17962">MRIIYLVILSLFLQHRVVSQESSLNTPSKLTIEFIKDYKKWNDLAYGLNQNGKEYDIIEKEYKKIISKYCLEGKIHQGISFGSDSNHCPEREKIIKEDIKTDRAIIITKFKDKVFDYLESDYEYHYIKVNEKWFLEEIYLIDEEGKYEGL</sequence>
<organism evidence="1 2">
    <name type="scientific">Flavobacterium celericrescens</name>
    <dbReference type="NCBI Taxonomy" id="2709780"/>
    <lineage>
        <taxon>Bacteria</taxon>
        <taxon>Pseudomonadati</taxon>
        <taxon>Bacteroidota</taxon>
        <taxon>Flavobacteriia</taxon>
        <taxon>Flavobacteriales</taxon>
        <taxon>Flavobacteriaceae</taxon>
        <taxon>Flavobacterium</taxon>
    </lineage>
</organism>
<dbReference type="EMBL" id="JAAJBV010000002">
    <property type="protein sequence ID" value="NHM03746.1"/>
    <property type="molecule type" value="Genomic_DNA"/>
</dbReference>
<gene>
    <name evidence="1" type="ORF">G4L40_03385</name>
</gene>
<proteinExistence type="predicted"/>
<name>A0ABX0IAX6_9FLAO</name>
<reference evidence="1 2" key="1">
    <citation type="submission" date="2020-02" db="EMBL/GenBank/DDBJ databases">
        <authorList>
            <person name="Chen W.-M."/>
        </authorList>
    </citation>
    <scope>NUCLEOTIDE SEQUENCE [LARGE SCALE GENOMIC DNA]</scope>
    <source>
        <strain evidence="1 2">TWA-26</strain>
    </source>
</reference>
<evidence type="ECO:0000313" key="1">
    <source>
        <dbReference type="EMBL" id="NHM03746.1"/>
    </source>
</evidence>
<evidence type="ECO:0000313" key="2">
    <source>
        <dbReference type="Proteomes" id="UP000761423"/>
    </source>
</evidence>
<dbReference type="RefSeq" id="WP_166235758.1">
    <property type="nucleotide sequence ID" value="NZ_JAAJBV010000002.1"/>
</dbReference>
<accession>A0ABX0IAX6</accession>
<keyword evidence="2" id="KW-1185">Reference proteome</keyword>
<evidence type="ECO:0008006" key="3">
    <source>
        <dbReference type="Google" id="ProtNLM"/>
    </source>
</evidence>
<protein>
    <recommendedName>
        <fullName evidence="3">NTF2 fold immunity protein domain-containing protein</fullName>
    </recommendedName>
</protein>
<comment type="caution">
    <text evidence="1">The sequence shown here is derived from an EMBL/GenBank/DDBJ whole genome shotgun (WGS) entry which is preliminary data.</text>
</comment>